<proteinExistence type="predicted"/>
<dbReference type="PROSITE" id="PS51186">
    <property type="entry name" value="GNAT"/>
    <property type="match status" value="1"/>
</dbReference>
<name>A0A532UYR8_UNCL8</name>
<accession>A0A532UYR8</accession>
<feature type="domain" description="N-acetyltransferase" evidence="1">
    <location>
        <begin position="1"/>
        <end position="157"/>
    </location>
</feature>
<dbReference type="Proteomes" id="UP000319619">
    <property type="component" value="Unassembled WGS sequence"/>
</dbReference>
<dbReference type="GO" id="GO:0016747">
    <property type="term" value="F:acyltransferase activity, transferring groups other than amino-acyl groups"/>
    <property type="evidence" value="ECO:0007669"/>
    <property type="project" value="InterPro"/>
</dbReference>
<dbReference type="InterPro" id="IPR000182">
    <property type="entry name" value="GNAT_dom"/>
</dbReference>
<sequence length="157" mass="17946">MWWRQSRSEFERNKGEANRKAFFEIIRSGEEPGLIAYSDGEPVGWICVGPRGRFPALERSRVLARVDDEPVWSVVCFFIAKGHRRQGVSKALLEAAVKHSRTKGADTIEGYPLPRKKERTPDAFAWTGMEPIFEEAGFEVAIRRGKTGRGVWRLKLR</sequence>
<organism evidence="2 3">
    <name type="scientific">candidate division LCP-89 bacterium B3_LCP</name>
    <dbReference type="NCBI Taxonomy" id="2012998"/>
    <lineage>
        <taxon>Bacteria</taxon>
        <taxon>Pseudomonadati</taxon>
        <taxon>Bacteria division LCP-89</taxon>
    </lineage>
</organism>
<dbReference type="Pfam" id="PF00583">
    <property type="entry name" value="Acetyltransf_1"/>
    <property type="match status" value="1"/>
</dbReference>
<dbReference type="InterPro" id="IPR016181">
    <property type="entry name" value="Acyl_CoA_acyltransferase"/>
</dbReference>
<dbReference type="EMBL" id="NJBN01000006">
    <property type="protein sequence ID" value="TKJ40090.1"/>
    <property type="molecule type" value="Genomic_DNA"/>
</dbReference>
<reference evidence="2 3" key="1">
    <citation type="submission" date="2017-06" db="EMBL/GenBank/DDBJ databases">
        <title>Novel microbial phyla capable of carbon fixation and sulfur reduction in deep-sea sediments.</title>
        <authorList>
            <person name="Huang J."/>
            <person name="Baker B."/>
            <person name="Wang Y."/>
        </authorList>
    </citation>
    <scope>NUCLEOTIDE SEQUENCE [LARGE SCALE GENOMIC DNA]</scope>
    <source>
        <strain evidence="2">B3_LCP</strain>
    </source>
</reference>
<evidence type="ECO:0000259" key="1">
    <source>
        <dbReference type="PROSITE" id="PS51186"/>
    </source>
</evidence>
<dbReference type="Gene3D" id="3.40.630.30">
    <property type="match status" value="1"/>
</dbReference>
<keyword evidence="2" id="KW-0808">Transferase</keyword>
<evidence type="ECO:0000313" key="2">
    <source>
        <dbReference type="EMBL" id="TKJ40090.1"/>
    </source>
</evidence>
<dbReference type="CDD" id="cd04301">
    <property type="entry name" value="NAT_SF"/>
    <property type="match status" value="1"/>
</dbReference>
<protein>
    <submittedName>
        <fullName evidence="2">GNAT family N-acetyltransferase</fullName>
    </submittedName>
</protein>
<comment type="caution">
    <text evidence="2">The sequence shown here is derived from an EMBL/GenBank/DDBJ whole genome shotgun (WGS) entry which is preliminary data.</text>
</comment>
<dbReference type="AlphaFoldDB" id="A0A532UYR8"/>
<dbReference type="SUPFAM" id="SSF55729">
    <property type="entry name" value="Acyl-CoA N-acyltransferases (Nat)"/>
    <property type="match status" value="1"/>
</dbReference>
<evidence type="ECO:0000313" key="3">
    <source>
        <dbReference type="Proteomes" id="UP000319619"/>
    </source>
</evidence>
<gene>
    <name evidence="2" type="ORF">CEE37_10160</name>
</gene>